<protein>
    <recommendedName>
        <fullName evidence="3">SCAN domain-containing protein 3</fullName>
    </recommendedName>
</protein>
<proteinExistence type="predicted"/>
<comment type="caution">
    <text evidence="1">The sequence shown here is derived from an EMBL/GenBank/DDBJ whole genome shotgun (WGS) entry which is preliminary data.</text>
</comment>
<evidence type="ECO:0008006" key="3">
    <source>
        <dbReference type="Google" id="ProtNLM"/>
    </source>
</evidence>
<dbReference type="EMBL" id="JAWZYT010000811">
    <property type="protein sequence ID" value="KAK4318651.1"/>
    <property type="molecule type" value="Genomic_DNA"/>
</dbReference>
<dbReference type="Proteomes" id="UP001292094">
    <property type="component" value="Unassembled WGS sequence"/>
</dbReference>
<keyword evidence="2" id="KW-1185">Reference proteome</keyword>
<accession>A0AAE1UFN9</accession>
<dbReference type="PANTHER" id="PTHR45913">
    <property type="entry name" value="EPM2A-INTERACTING PROTEIN 1"/>
    <property type="match status" value="1"/>
</dbReference>
<evidence type="ECO:0000313" key="2">
    <source>
        <dbReference type="Proteomes" id="UP001292094"/>
    </source>
</evidence>
<organism evidence="1 2">
    <name type="scientific">Petrolisthes manimaculis</name>
    <dbReference type="NCBI Taxonomy" id="1843537"/>
    <lineage>
        <taxon>Eukaryota</taxon>
        <taxon>Metazoa</taxon>
        <taxon>Ecdysozoa</taxon>
        <taxon>Arthropoda</taxon>
        <taxon>Crustacea</taxon>
        <taxon>Multicrustacea</taxon>
        <taxon>Malacostraca</taxon>
        <taxon>Eumalacostraca</taxon>
        <taxon>Eucarida</taxon>
        <taxon>Decapoda</taxon>
        <taxon>Pleocyemata</taxon>
        <taxon>Anomura</taxon>
        <taxon>Galatheoidea</taxon>
        <taxon>Porcellanidae</taxon>
        <taxon>Petrolisthes</taxon>
    </lineage>
</organism>
<name>A0AAE1UFN9_9EUCA</name>
<evidence type="ECO:0000313" key="1">
    <source>
        <dbReference type="EMBL" id="KAK4318651.1"/>
    </source>
</evidence>
<gene>
    <name evidence="1" type="ORF">Pmani_010345</name>
</gene>
<reference evidence="1" key="1">
    <citation type="submission" date="2023-11" db="EMBL/GenBank/DDBJ databases">
        <title>Genome assemblies of two species of porcelain crab, Petrolisthes cinctipes and Petrolisthes manimaculis (Anomura: Porcellanidae).</title>
        <authorList>
            <person name="Angst P."/>
        </authorList>
    </citation>
    <scope>NUCLEOTIDE SEQUENCE</scope>
    <source>
        <strain evidence="1">PB745_02</strain>
        <tissue evidence="1">Gill</tissue>
    </source>
</reference>
<dbReference type="AlphaFoldDB" id="A0AAE1UFN9"/>
<dbReference type="PANTHER" id="PTHR45913:SF19">
    <property type="entry name" value="LOW QUALITY PROTEIN: ZINC FINGER BED DOMAIN-CONTAINING PROTEIN 5-LIKE"/>
    <property type="match status" value="1"/>
</dbReference>
<sequence>MEAQKKKRRYSEEYIQFGFTVIIKNGAEVPQCVICAKVLSPAAMKPNLLQRHLHGCHQDLKGKDMDYFKRRETMLNYSKLDHSGSFHQSNKAAVLASYVVALKIAQQKKPHSIGETLVMPCTKEIVRISCNDKKVTQIYLVKLNDPKRITCLAYIVDIFSRLNILNKSLQGADAVVTNAVDKLKSFQMKLELWETKVKKGNFEMFEALADRQDISDQMVNLIVDHLASLQSEMKRYFPDVSEETLKLIRDPFHTDVGSVNDEIQEEFIDFVNDSSASDLFEKESLVRFWCKI</sequence>